<feature type="transmembrane region" description="Helical" evidence="2">
    <location>
        <begin position="77"/>
        <end position="96"/>
    </location>
</feature>
<keyword evidence="2" id="KW-0812">Transmembrane</keyword>
<organism evidence="3 4">
    <name type="scientific">Rotaria sordida</name>
    <dbReference type="NCBI Taxonomy" id="392033"/>
    <lineage>
        <taxon>Eukaryota</taxon>
        <taxon>Metazoa</taxon>
        <taxon>Spiralia</taxon>
        <taxon>Gnathifera</taxon>
        <taxon>Rotifera</taxon>
        <taxon>Eurotatoria</taxon>
        <taxon>Bdelloidea</taxon>
        <taxon>Philodinida</taxon>
        <taxon>Philodinidae</taxon>
        <taxon>Rotaria</taxon>
    </lineage>
</organism>
<gene>
    <name evidence="3" type="ORF">SEV965_LOCUS11687</name>
</gene>
<dbReference type="Proteomes" id="UP000663889">
    <property type="component" value="Unassembled WGS sequence"/>
</dbReference>
<evidence type="ECO:0000256" key="2">
    <source>
        <dbReference type="SAM" id="Phobius"/>
    </source>
</evidence>
<protein>
    <submittedName>
        <fullName evidence="3">Uncharacterized protein</fullName>
    </submittedName>
</protein>
<dbReference type="EMBL" id="CAJNOU010000510">
    <property type="protein sequence ID" value="CAF1018768.1"/>
    <property type="molecule type" value="Genomic_DNA"/>
</dbReference>
<feature type="compositionally biased region" description="Polar residues" evidence="1">
    <location>
        <begin position="17"/>
        <end position="29"/>
    </location>
</feature>
<evidence type="ECO:0000313" key="3">
    <source>
        <dbReference type="EMBL" id="CAF1018768.1"/>
    </source>
</evidence>
<accession>A0A814I2S2</accession>
<name>A0A814I2S2_9BILA</name>
<proteinExistence type="predicted"/>
<evidence type="ECO:0000256" key="1">
    <source>
        <dbReference type="SAM" id="MobiDB-lite"/>
    </source>
</evidence>
<evidence type="ECO:0000313" key="4">
    <source>
        <dbReference type="Proteomes" id="UP000663889"/>
    </source>
</evidence>
<feature type="compositionally biased region" description="Pro residues" evidence="1">
    <location>
        <begin position="42"/>
        <end position="55"/>
    </location>
</feature>
<comment type="caution">
    <text evidence="3">The sequence shown here is derived from an EMBL/GenBank/DDBJ whole genome shotgun (WGS) entry which is preliminary data.</text>
</comment>
<reference evidence="3" key="1">
    <citation type="submission" date="2021-02" db="EMBL/GenBank/DDBJ databases">
        <authorList>
            <person name="Nowell W R."/>
        </authorList>
    </citation>
    <scope>NUCLEOTIDE SEQUENCE</scope>
</reference>
<feature type="compositionally biased region" description="Basic and acidic residues" evidence="1">
    <location>
        <begin position="1"/>
        <end position="12"/>
    </location>
</feature>
<keyword evidence="2" id="KW-1133">Transmembrane helix</keyword>
<feature type="region of interest" description="Disordered" evidence="1">
    <location>
        <begin position="1"/>
        <end position="55"/>
    </location>
</feature>
<dbReference type="AlphaFoldDB" id="A0A814I2S2"/>
<sequence>MNERATTDEFSKWKPSINKSRLSPTNKTTIQKRRGRKRPSRPRSPTPPPTPPPTPSLFYRNRLFFTPQWLNNDRKDLLLWLTFFFIFGCAIYMMFYHPIKDDGTYFQFEMNTLDPR</sequence>
<keyword evidence="2" id="KW-0472">Membrane</keyword>
<feature type="compositionally biased region" description="Basic residues" evidence="1">
    <location>
        <begin position="30"/>
        <end position="41"/>
    </location>
</feature>